<keyword evidence="5" id="KW-1185">Reference proteome</keyword>
<dbReference type="PROSITE" id="PS50893">
    <property type="entry name" value="ABC_TRANSPORTER_2"/>
    <property type="match status" value="2"/>
</dbReference>
<dbReference type="RefSeq" id="WP_013182766.1">
    <property type="nucleotide sequence ID" value="NC_014225.1"/>
</dbReference>
<dbReference type="AlphaFoldDB" id="D6YSL7"/>
<dbReference type="InterPro" id="IPR027417">
    <property type="entry name" value="P-loop_NTPase"/>
</dbReference>
<evidence type="ECO:0000259" key="3">
    <source>
        <dbReference type="PROSITE" id="PS50893"/>
    </source>
</evidence>
<dbReference type="KEGG" id="wch:wcw_1718"/>
<keyword evidence="4" id="KW-0378">Hydrolase</keyword>
<dbReference type="Pfam" id="PF00005">
    <property type="entry name" value="ABC_tran"/>
    <property type="match status" value="2"/>
</dbReference>
<dbReference type="HOGENOM" id="CLU_000604_83_0_0"/>
<dbReference type="GO" id="GO:0016887">
    <property type="term" value="F:ATP hydrolysis activity"/>
    <property type="evidence" value="ECO:0007669"/>
    <property type="project" value="InterPro"/>
</dbReference>
<evidence type="ECO:0000313" key="4">
    <source>
        <dbReference type="EMBL" id="ADI39062.1"/>
    </source>
</evidence>
<protein>
    <submittedName>
        <fullName evidence="4">ABC transporter, ATPase subunit YbhF</fullName>
        <ecNumber evidence="4">3.6.3.-</ecNumber>
    </submittedName>
</protein>
<sequence length="567" mass="63031">MSAVVIQNLTKTFDKGKRIALNNLCADFPKGKISGIVGPDGAGKTTLLRILAGLMQIDSGQCLVWDFDTEKEPEKIQESLGYLPQKFGLYEDLTVSQNLSLYKDLQEINENDPVFAKLMEFSGLASFTERLAGNLSGGMKQKLGLISILLRKPALLLLDEPTTGVDPKSQNDLWEMIAELNNQGMTIIASTSYLEEAEKCHYTFLLNEGQVLYRGTPSSLKETMKGKTFYFEGVGDVKRTVLDSLIGKNGIVDTIIEGSKIRVTFNAANPDQNPERYGLNEKAKLLPRDPYYEDAFISILGGIPKRPALKLTKSPQAEMETDLMIQAVDLSRSFGDFKAVNCISFSVKKGEIFGLLGPNGAGKSTTFKMLCGILPATDGEALVGGKSLRQTPDEARGLIGYMAQKFSLYNNMTVAQNLRFFSGIYPVKNRKKTREEMIAVFNLEEYLDVLTVDLPLGYKQRLAFSCALMHKPQILFLDEPTSGVDPLTRREFWHQINLLADAGVSILVSTHLMDEAEFCDRIGLIYKGSLRIVDTPEGLKKRVPKEISEKPGLIDAFLYFCSEREER</sequence>
<dbReference type="CDD" id="cd03230">
    <property type="entry name" value="ABC_DR_subfamily_A"/>
    <property type="match status" value="2"/>
</dbReference>
<dbReference type="Proteomes" id="UP000001505">
    <property type="component" value="Chromosome"/>
</dbReference>
<dbReference type="InterPro" id="IPR003439">
    <property type="entry name" value="ABC_transporter-like_ATP-bd"/>
</dbReference>
<feature type="domain" description="ABC transporter" evidence="3">
    <location>
        <begin position="4"/>
        <end position="233"/>
    </location>
</feature>
<name>D6YSL7_WADCW</name>
<dbReference type="InterPro" id="IPR003593">
    <property type="entry name" value="AAA+_ATPase"/>
</dbReference>
<dbReference type="SUPFAM" id="SSF52540">
    <property type="entry name" value="P-loop containing nucleoside triphosphate hydrolases"/>
    <property type="match status" value="2"/>
</dbReference>
<evidence type="ECO:0000313" key="5">
    <source>
        <dbReference type="Proteomes" id="UP000001505"/>
    </source>
</evidence>
<accession>D6YSL7</accession>
<dbReference type="STRING" id="716544.wcw_1718"/>
<dbReference type="PANTHER" id="PTHR43038:SF3">
    <property type="entry name" value="ABC TRANSPORTER G FAMILY MEMBER 20 ISOFORM X1"/>
    <property type="match status" value="1"/>
</dbReference>
<dbReference type="Gene3D" id="3.40.50.300">
    <property type="entry name" value="P-loop containing nucleotide triphosphate hydrolases"/>
    <property type="match status" value="2"/>
</dbReference>
<keyword evidence="2" id="KW-0067">ATP-binding</keyword>
<gene>
    <name evidence="4" type="primary">ybhF</name>
    <name evidence="4" type="ordered locus">wcw_1718</name>
</gene>
<dbReference type="EMBL" id="CP001928">
    <property type="protein sequence ID" value="ADI39062.1"/>
    <property type="molecule type" value="Genomic_DNA"/>
</dbReference>
<feature type="domain" description="ABC transporter" evidence="3">
    <location>
        <begin position="325"/>
        <end position="552"/>
    </location>
</feature>
<keyword evidence="1" id="KW-0547">Nucleotide-binding</keyword>
<dbReference type="GO" id="GO:0005524">
    <property type="term" value="F:ATP binding"/>
    <property type="evidence" value="ECO:0007669"/>
    <property type="project" value="UniProtKB-KW"/>
</dbReference>
<evidence type="ECO:0000256" key="1">
    <source>
        <dbReference type="ARBA" id="ARBA00022741"/>
    </source>
</evidence>
<proteinExistence type="predicted"/>
<dbReference type="SMART" id="SM00382">
    <property type="entry name" value="AAA"/>
    <property type="match status" value="2"/>
</dbReference>
<dbReference type="OrthoDB" id="9804819at2"/>
<dbReference type="EC" id="3.6.3.-" evidence="4"/>
<reference evidence="4 5" key="1">
    <citation type="journal article" date="2010" name="PLoS ONE">
        <title>The Waddlia genome: a window into chlamydial biology.</title>
        <authorList>
            <person name="Bertelli C."/>
            <person name="Collyn F."/>
            <person name="Croxatto A."/>
            <person name="Ruckert C."/>
            <person name="Polkinghorne A."/>
            <person name="Kebbi-Beghdadi C."/>
            <person name="Goesmann A."/>
            <person name="Vaughan L."/>
            <person name="Greub G."/>
        </authorList>
    </citation>
    <scope>NUCLEOTIDE SEQUENCE [LARGE SCALE GENOMIC DNA]</scope>
    <source>
        <strain evidence="5">ATCC VR-1470 / WSU 86-1044</strain>
    </source>
</reference>
<dbReference type="PROSITE" id="PS00211">
    <property type="entry name" value="ABC_TRANSPORTER_1"/>
    <property type="match status" value="1"/>
</dbReference>
<dbReference type="eggNOG" id="COG1131">
    <property type="taxonomic scope" value="Bacteria"/>
</dbReference>
<dbReference type="InterPro" id="IPR017871">
    <property type="entry name" value="ABC_transporter-like_CS"/>
</dbReference>
<dbReference type="PANTHER" id="PTHR43038">
    <property type="entry name" value="ATP-BINDING CASSETTE, SUB-FAMILY H, MEMBER 1"/>
    <property type="match status" value="1"/>
</dbReference>
<organism evidence="4 5">
    <name type="scientific">Waddlia chondrophila (strain ATCC VR-1470 / WSU 86-1044)</name>
    <dbReference type="NCBI Taxonomy" id="716544"/>
    <lineage>
        <taxon>Bacteria</taxon>
        <taxon>Pseudomonadati</taxon>
        <taxon>Chlamydiota</taxon>
        <taxon>Chlamydiia</taxon>
        <taxon>Parachlamydiales</taxon>
        <taxon>Waddliaceae</taxon>
        <taxon>Waddlia</taxon>
    </lineage>
</organism>
<evidence type="ECO:0000256" key="2">
    <source>
        <dbReference type="ARBA" id="ARBA00022840"/>
    </source>
</evidence>